<feature type="compositionally biased region" description="Polar residues" evidence="1">
    <location>
        <begin position="1"/>
        <end position="18"/>
    </location>
</feature>
<name>A0ABR3TJK0_9PEZI</name>
<feature type="compositionally biased region" description="Polar residues" evidence="1">
    <location>
        <begin position="59"/>
        <end position="73"/>
    </location>
</feature>
<dbReference type="Proteomes" id="UP001521184">
    <property type="component" value="Unassembled WGS sequence"/>
</dbReference>
<proteinExistence type="predicted"/>
<dbReference type="EMBL" id="JAKEKT020000061">
    <property type="protein sequence ID" value="KAL1639590.1"/>
    <property type="molecule type" value="Genomic_DNA"/>
</dbReference>
<keyword evidence="4" id="KW-1185">Reference proteome</keyword>
<evidence type="ECO:0000259" key="2">
    <source>
        <dbReference type="Pfam" id="PF10544"/>
    </source>
</evidence>
<accession>A0ABR3TJK0</accession>
<feature type="domain" description="Bacteriophage T5 Orf172 DNA-binding" evidence="2">
    <location>
        <begin position="108"/>
        <end position="163"/>
    </location>
</feature>
<feature type="region of interest" description="Disordered" evidence="1">
    <location>
        <begin position="1"/>
        <end position="78"/>
    </location>
</feature>
<protein>
    <recommendedName>
        <fullName evidence="2">Bacteriophage T5 Orf172 DNA-binding domain-containing protein</fullName>
    </recommendedName>
</protein>
<organism evidence="3 4">
    <name type="scientific">Diplodia intermedia</name>
    <dbReference type="NCBI Taxonomy" id="856260"/>
    <lineage>
        <taxon>Eukaryota</taxon>
        <taxon>Fungi</taxon>
        <taxon>Dikarya</taxon>
        <taxon>Ascomycota</taxon>
        <taxon>Pezizomycotina</taxon>
        <taxon>Dothideomycetes</taxon>
        <taxon>Dothideomycetes incertae sedis</taxon>
        <taxon>Botryosphaeriales</taxon>
        <taxon>Botryosphaeriaceae</taxon>
        <taxon>Diplodia</taxon>
    </lineage>
</organism>
<evidence type="ECO:0000313" key="4">
    <source>
        <dbReference type="Proteomes" id="UP001521184"/>
    </source>
</evidence>
<comment type="caution">
    <text evidence="3">The sequence shown here is derived from an EMBL/GenBank/DDBJ whole genome shotgun (WGS) entry which is preliminary data.</text>
</comment>
<sequence>MSKELSTTATSRYTSPSLDSVAEDQATRLPDLGIIPTSPTKPQQQTQEQDQKQDPKPNEGQSATAKASSGSNTKAKEAIIPYEQVRKFELELYKELHHWRFYSRMFRGYVYILTSASRPNLVKIGMATDPDRRVKQLRRECKLPDMKIVHLTRELQWPERLETLG</sequence>
<reference evidence="3 4" key="1">
    <citation type="journal article" date="2023" name="Plant Dis.">
        <title>First Report of Diplodia intermedia Causing Canker and Dieback Diseases on Apple Trees in Canada.</title>
        <authorList>
            <person name="Ellouze W."/>
            <person name="Ilyukhin E."/>
            <person name="Sulman M."/>
            <person name="Ali S."/>
        </authorList>
    </citation>
    <scope>NUCLEOTIDE SEQUENCE [LARGE SCALE GENOMIC DNA]</scope>
    <source>
        <strain evidence="3 4">M45-28</strain>
    </source>
</reference>
<evidence type="ECO:0000313" key="3">
    <source>
        <dbReference type="EMBL" id="KAL1639590.1"/>
    </source>
</evidence>
<dbReference type="Pfam" id="PF10544">
    <property type="entry name" value="T5orf172"/>
    <property type="match status" value="1"/>
</dbReference>
<evidence type="ECO:0000256" key="1">
    <source>
        <dbReference type="SAM" id="MobiDB-lite"/>
    </source>
</evidence>
<feature type="compositionally biased region" description="Low complexity" evidence="1">
    <location>
        <begin position="36"/>
        <end position="48"/>
    </location>
</feature>
<gene>
    <name evidence="3" type="ORF">SLS58_007790</name>
</gene>
<dbReference type="InterPro" id="IPR018306">
    <property type="entry name" value="Phage_T5_Orf172_DNA-bd"/>
</dbReference>